<comment type="caution">
    <text evidence="1">The sequence shown here is derived from an EMBL/GenBank/DDBJ whole genome shotgun (WGS) entry which is preliminary data.</text>
</comment>
<accession>A0A0F9SIZ5</accession>
<dbReference type="AlphaFoldDB" id="A0A0F9SIZ5"/>
<organism evidence="1">
    <name type="scientific">marine sediment metagenome</name>
    <dbReference type="NCBI Taxonomy" id="412755"/>
    <lineage>
        <taxon>unclassified sequences</taxon>
        <taxon>metagenomes</taxon>
        <taxon>ecological metagenomes</taxon>
    </lineage>
</organism>
<reference evidence="1" key="1">
    <citation type="journal article" date="2015" name="Nature">
        <title>Complex archaea that bridge the gap between prokaryotes and eukaryotes.</title>
        <authorList>
            <person name="Spang A."/>
            <person name="Saw J.H."/>
            <person name="Jorgensen S.L."/>
            <person name="Zaremba-Niedzwiedzka K."/>
            <person name="Martijn J."/>
            <person name="Lind A.E."/>
            <person name="van Eijk R."/>
            <person name="Schleper C."/>
            <person name="Guy L."/>
            <person name="Ettema T.J."/>
        </authorList>
    </citation>
    <scope>NUCLEOTIDE SEQUENCE</scope>
</reference>
<evidence type="ECO:0000313" key="1">
    <source>
        <dbReference type="EMBL" id="KKN36906.1"/>
    </source>
</evidence>
<sequence length="275" mass="31974">MHQKIMVHNKFWEIVKRFNFLMNTAIEGPNCIEKCHGDCCSIMIDVPKILAKEYINRGYARPNDFIRSDVFSFKLRFDDNKAKCFLYDKNINGCLVHNSGIKPPQCWIYPTNFSSQKNITVKCKRAMGWEITDPAKSKEAGVLLKYYIFLCQLEAKKERKNIRKRISNSLIENHLKKLLQNSAPSQISGFKDTWDHIVTLSAEGFSLQVKKFCSLEKNCSFLECKSICDEVSDDMINYLLNNLPEFVKEKGSDIKGAYPFIELFSIVKKRKYIYN</sequence>
<protein>
    <submittedName>
        <fullName evidence="1">Uncharacterized protein</fullName>
    </submittedName>
</protein>
<dbReference type="EMBL" id="LAZR01001934">
    <property type="protein sequence ID" value="KKN36906.1"/>
    <property type="molecule type" value="Genomic_DNA"/>
</dbReference>
<proteinExistence type="predicted"/>
<name>A0A0F9SIZ5_9ZZZZ</name>
<gene>
    <name evidence="1" type="ORF">LCGC14_0768890</name>
</gene>